<proteinExistence type="predicted"/>
<keyword evidence="2" id="KW-1185">Reference proteome</keyword>
<dbReference type="EMBL" id="MBFT01000524">
    <property type="protein sequence ID" value="PVU89750.1"/>
    <property type="molecule type" value="Genomic_DNA"/>
</dbReference>
<gene>
    <name evidence="1" type="ORF">BB559_004963</name>
</gene>
<organism evidence="1 2">
    <name type="scientific">Furculomyces boomerangus</name>
    <dbReference type="NCBI Taxonomy" id="61424"/>
    <lineage>
        <taxon>Eukaryota</taxon>
        <taxon>Fungi</taxon>
        <taxon>Fungi incertae sedis</taxon>
        <taxon>Zoopagomycota</taxon>
        <taxon>Kickxellomycotina</taxon>
        <taxon>Harpellomycetes</taxon>
        <taxon>Harpellales</taxon>
        <taxon>Harpellaceae</taxon>
        <taxon>Furculomyces</taxon>
    </lineage>
</organism>
<dbReference type="AlphaFoldDB" id="A0A2T9YBN9"/>
<protein>
    <submittedName>
        <fullName evidence="1">Uncharacterized protein</fullName>
    </submittedName>
</protein>
<comment type="caution">
    <text evidence="1">The sequence shown here is derived from an EMBL/GenBank/DDBJ whole genome shotgun (WGS) entry which is preliminary data.</text>
</comment>
<dbReference type="OrthoDB" id="10026631at2759"/>
<feature type="non-terminal residue" evidence="1">
    <location>
        <position position="1"/>
    </location>
</feature>
<dbReference type="Proteomes" id="UP000245699">
    <property type="component" value="Unassembled WGS sequence"/>
</dbReference>
<evidence type="ECO:0000313" key="2">
    <source>
        <dbReference type="Proteomes" id="UP000245699"/>
    </source>
</evidence>
<accession>A0A2T9YBN9</accession>
<reference evidence="1 2" key="1">
    <citation type="journal article" date="2018" name="MBio">
        <title>Comparative Genomics Reveals the Core Gene Toolbox for the Fungus-Insect Symbiosis.</title>
        <authorList>
            <person name="Wang Y."/>
            <person name="Stata M."/>
            <person name="Wang W."/>
            <person name="Stajich J.E."/>
            <person name="White M.M."/>
            <person name="Moncalvo J.M."/>
        </authorList>
    </citation>
    <scope>NUCLEOTIDE SEQUENCE [LARGE SCALE GENOMIC DNA]</scope>
    <source>
        <strain evidence="1 2">AUS-77-4</strain>
    </source>
</reference>
<evidence type="ECO:0000313" key="1">
    <source>
        <dbReference type="EMBL" id="PVU89750.1"/>
    </source>
</evidence>
<sequence>CVCKEDGTVKCTDLPKPSPLPPTPTPYQKCLNDHGGKSSFIVNNQECVCKEDGTVKCEDLPKPSPLPPTPTPYQKCLNDHGGKSSFIVNNQECVCKEDGTVRCEAPEPRTTLISNLFGGEYKAPASKLEVSKDLIPINMLLNTAPFLIGIVATRASIIDDSIAQHAPLNQHPVMSRVLLVRRSGVG</sequence>
<name>A0A2T9YBN9_9FUNG</name>